<dbReference type="InterPro" id="IPR013221">
    <property type="entry name" value="Mur_ligase_cen"/>
</dbReference>
<dbReference type="SUPFAM" id="SSF53244">
    <property type="entry name" value="MurD-like peptide ligases, peptide-binding domain"/>
    <property type="match status" value="1"/>
</dbReference>
<dbReference type="GO" id="GO:0004326">
    <property type="term" value="F:tetrahydrofolylpolyglutamate synthase activity"/>
    <property type="evidence" value="ECO:0007669"/>
    <property type="project" value="UniProtKB-EC"/>
</dbReference>
<sequence length="413" mass="45351">MSKPTSPSKEDLSDLIPRFDQRGMDLDLERMQQALQAMGNPCASIPAIQVVGTNGKGSIASFIASSLKAAGIRVGLTTSPHLVSWCERISSDGEPISIVELRQRLTALQPLAQTHRLTPFELLIATAFDHFRSREVELLVLEVGLGGRLDATTAHPYRPIIAMANIGLDHCEHLGYSLKEITAEKSAVISPGAAVISARQQTEVASILEDKAKHQQARLQWVSPLPENWDLGLPGVLQRQNAAVAKGALESLAPLGWRLNQDVIRTGLAHAYWPARLQTVHWQSQPVLIDGAHNPPAAERLAHERQHWSNQEFGVCWVLGLQAHKQAPAMLRHLLKPSDLAWIVPVPEHCSWTQHQLAAHCPDLSSQLQSADNVEQVFSILLKQNRWPNPPPVVAGSLYLLGDLLAKQTIQAE</sequence>
<evidence type="ECO:0000256" key="2">
    <source>
        <dbReference type="ARBA" id="ARBA00022598"/>
    </source>
</evidence>
<keyword evidence="2 7" id="KW-0436">Ligase</keyword>
<dbReference type="NCBIfam" id="TIGR01499">
    <property type="entry name" value="folC"/>
    <property type="match status" value="1"/>
</dbReference>
<dbReference type="GO" id="GO:0005524">
    <property type="term" value="F:ATP binding"/>
    <property type="evidence" value="ECO:0007669"/>
    <property type="project" value="UniProtKB-KW"/>
</dbReference>
<dbReference type="InterPro" id="IPR036565">
    <property type="entry name" value="Mur-like_cat_sf"/>
</dbReference>
<dbReference type="Gene3D" id="3.40.1190.10">
    <property type="entry name" value="Mur-like, catalytic domain"/>
    <property type="match status" value="1"/>
</dbReference>
<dbReference type="SUPFAM" id="SSF53623">
    <property type="entry name" value="MurD-like peptide ligases, catalytic domain"/>
    <property type="match status" value="1"/>
</dbReference>
<keyword evidence="6" id="KW-0460">Magnesium</keyword>
<feature type="domain" description="Mur ligase central" evidence="8">
    <location>
        <begin position="50"/>
        <end position="201"/>
    </location>
</feature>
<dbReference type="EC" id="6.3.2.17" evidence="9"/>
<protein>
    <submittedName>
        <fullName evidence="9">Putuative bifunctional Dihydrofolate/Folylpolyglutamate synthase</fullName>
        <ecNumber evidence="9">6.3.2.12</ecNumber>
        <ecNumber evidence="9">6.3.2.17</ecNumber>
    </submittedName>
</protein>
<dbReference type="EC" id="6.3.2.12" evidence="9"/>
<dbReference type="InterPro" id="IPR001645">
    <property type="entry name" value="Folylpolyglutamate_synth"/>
</dbReference>
<dbReference type="GO" id="GO:0005737">
    <property type="term" value="C:cytoplasm"/>
    <property type="evidence" value="ECO:0007669"/>
    <property type="project" value="TreeGrafter"/>
</dbReference>
<dbReference type="PIRSF" id="PIRSF001563">
    <property type="entry name" value="Folylpolyglu_synth"/>
    <property type="match status" value="1"/>
</dbReference>
<keyword evidence="10" id="KW-1185">Reference proteome</keyword>
<dbReference type="Proteomes" id="UP000001423">
    <property type="component" value="Chromosome"/>
</dbReference>
<evidence type="ECO:0000256" key="3">
    <source>
        <dbReference type="ARBA" id="ARBA00022723"/>
    </source>
</evidence>
<dbReference type="PANTHER" id="PTHR11136">
    <property type="entry name" value="FOLYLPOLYGLUTAMATE SYNTHASE-RELATED"/>
    <property type="match status" value="1"/>
</dbReference>
<comment type="similarity">
    <text evidence="1 7">Belongs to the folylpolyglutamate synthase family.</text>
</comment>
<name>Q7TV46_PROMM</name>
<dbReference type="eggNOG" id="COG0285">
    <property type="taxonomic scope" value="Bacteria"/>
</dbReference>
<keyword evidence="3" id="KW-0479">Metal-binding</keyword>
<accession>Q7TV46</accession>
<dbReference type="KEGG" id="pmt:PMT_0330"/>
<dbReference type="AlphaFoldDB" id="Q7TV46"/>
<dbReference type="EMBL" id="BX548175">
    <property type="protein sequence ID" value="CAE20505.1"/>
    <property type="molecule type" value="Genomic_DNA"/>
</dbReference>
<evidence type="ECO:0000256" key="6">
    <source>
        <dbReference type="ARBA" id="ARBA00022842"/>
    </source>
</evidence>
<dbReference type="RefSeq" id="WP_011129709.1">
    <property type="nucleotide sequence ID" value="NC_005071.1"/>
</dbReference>
<evidence type="ECO:0000256" key="4">
    <source>
        <dbReference type="ARBA" id="ARBA00022741"/>
    </source>
</evidence>
<keyword evidence="4 7" id="KW-0547">Nucleotide-binding</keyword>
<dbReference type="GO" id="GO:0046872">
    <property type="term" value="F:metal ion binding"/>
    <property type="evidence" value="ECO:0007669"/>
    <property type="project" value="UniProtKB-KW"/>
</dbReference>
<dbReference type="GO" id="GO:0008841">
    <property type="term" value="F:dihydrofolate synthase activity"/>
    <property type="evidence" value="ECO:0007669"/>
    <property type="project" value="UniProtKB-EC"/>
</dbReference>
<organism evidence="9 10">
    <name type="scientific">Prochlorococcus marinus (strain MIT 9313)</name>
    <dbReference type="NCBI Taxonomy" id="74547"/>
    <lineage>
        <taxon>Bacteria</taxon>
        <taxon>Bacillati</taxon>
        <taxon>Cyanobacteriota</taxon>
        <taxon>Cyanophyceae</taxon>
        <taxon>Synechococcales</taxon>
        <taxon>Prochlorococcaceae</taxon>
        <taxon>Prochlorococcus</taxon>
    </lineage>
</organism>
<evidence type="ECO:0000256" key="7">
    <source>
        <dbReference type="PIRNR" id="PIRNR001563"/>
    </source>
</evidence>
<proteinExistence type="inferred from homology"/>
<dbReference type="InterPro" id="IPR036615">
    <property type="entry name" value="Mur_ligase_C_dom_sf"/>
</dbReference>
<keyword evidence="5 7" id="KW-0067">ATP-binding</keyword>
<dbReference type="HOGENOM" id="CLU_015869_1_1_3"/>
<evidence type="ECO:0000256" key="5">
    <source>
        <dbReference type="ARBA" id="ARBA00022840"/>
    </source>
</evidence>
<evidence type="ECO:0000313" key="10">
    <source>
        <dbReference type="Proteomes" id="UP000001423"/>
    </source>
</evidence>
<evidence type="ECO:0000259" key="8">
    <source>
        <dbReference type="Pfam" id="PF08245"/>
    </source>
</evidence>
<dbReference type="PANTHER" id="PTHR11136:SF0">
    <property type="entry name" value="DIHYDROFOLATE SYNTHETASE-RELATED"/>
    <property type="match status" value="1"/>
</dbReference>
<reference evidence="9 10" key="1">
    <citation type="journal article" date="2003" name="Nature">
        <title>Genome divergence in two Prochlorococcus ecotypes reflects oceanic niche differentiation.</title>
        <authorList>
            <person name="Rocap G."/>
            <person name="Larimer F.W."/>
            <person name="Lamerdin J.E."/>
            <person name="Malfatti S."/>
            <person name="Chain P."/>
            <person name="Ahlgren N.A."/>
            <person name="Arellano A."/>
            <person name="Coleman M."/>
            <person name="Hauser L."/>
            <person name="Hess W.R."/>
            <person name="Johnson Z.I."/>
            <person name="Land M.L."/>
            <person name="Lindell D."/>
            <person name="Post A.F."/>
            <person name="Regala W."/>
            <person name="Shah M."/>
            <person name="Shaw S.L."/>
            <person name="Steglich C."/>
            <person name="Sullivan M.B."/>
            <person name="Ting C.S."/>
            <person name="Tolonen A."/>
            <person name="Webb E.A."/>
            <person name="Zinser E.R."/>
            <person name="Chisholm S.W."/>
        </authorList>
    </citation>
    <scope>NUCLEOTIDE SEQUENCE [LARGE SCALE GENOMIC DNA]</scope>
    <source>
        <strain evidence="10">MIT 9313</strain>
    </source>
</reference>
<dbReference type="Pfam" id="PF08245">
    <property type="entry name" value="Mur_ligase_M"/>
    <property type="match status" value="1"/>
</dbReference>
<evidence type="ECO:0000256" key="1">
    <source>
        <dbReference type="ARBA" id="ARBA00008276"/>
    </source>
</evidence>
<dbReference type="OrthoDB" id="9809356at2"/>
<evidence type="ECO:0000313" key="9">
    <source>
        <dbReference type="EMBL" id="CAE20505.1"/>
    </source>
</evidence>
<gene>
    <name evidence="9" type="primary">folC</name>
    <name evidence="9" type="ordered locus">PMT_0330</name>
</gene>
<dbReference type="Gene3D" id="3.90.190.20">
    <property type="entry name" value="Mur ligase, C-terminal domain"/>
    <property type="match status" value="1"/>
</dbReference>